<evidence type="ECO:0000313" key="2">
    <source>
        <dbReference type="EMBL" id="MCH4554220.1"/>
    </source>
</evidence>
<protein>
    <submittedName>
        <fullName evidence="2">Uncharacterized protein</fullName>
    </submittedName>
</protein>
<evidence type="ECO:0000313" key="3">
    <source>
        <dbReference type="Proteomes" id="UP001156141"/>
    </source>
</evidence>
<accession>A0ABS9RMN8</accession>
<evidence type="ECO:0000256" key="1">
    <source>
        <dbReference type="SAM" id="MobiDB-lite"/>
    </source>
</evidence>
<dbReference type="Proteomes" id="UP001156141">
    <property type="component" value="Unassembled WGS sequence"/>
</dbReference>
<feature type="region of interest" description="Disordered" evidence="1">
    <location>
        <begin position="1"/>
        <end position="28"/>
    </location>
</feature>
<comment type="caution">
    <text evidence="2">The sequence shown here is derived from an EMBL/GenBank/DDBJ whole genome shotgun (WGS) entry which is preliminary data.</text>
</comment>
<keyword evidence="3" id="KW-1185">Reference proteome</keyword>
<feature type="compositionally biased region" description="Basic and acidic residues" evidence="1">
    <location>
        <begin position="19"/>
        <end position="28"/>
    </location>
</feature>
<organism evidence="2 3">
    <name type="scientific">Aestuariibaculum lutulentum</name>
    <dbReference type="NCBI Taxonomy" id="2920935"/>
    <lineage>
        <taxon>Bacteria</taxon>
        <taxon>Pseudomonadati</taxon>
        <taxon>Bacteroidota</taxon>
        <taxon>Flavobacteriia</taxon>
        <taxon>Flavobacteriales</taxon>
        <taxon>Flavobacteriaceae</taxon>
    </lineage>
</organism>
<dbReference type="EMBL" id="JAKVQD010000094">
    <property type="protein sequence ID" value="MCH4554220.1"/>
    <property type="molecule type" value="Genomic_DNA"/>
</dbReference>
<sequence length="63" mass="7037">MRPEATAMTEQSPRIACADGDHRPHRIEDDESGVQRAVCRACGCTLVRTLATRRWYYSGVLGD</sequence>
<name>A0ABS9RMN8_9FLAO</name>
<gene>
    <name evidence="2" type="ORF">MKW35_16485</name>
</gene>
<feature type="non-terminal residue" evidence="2">
    <location>
        <position position="63"/>
    </location>
</feature>
<reference evidence="2" key="1">
    <citation type="submission" date="2022-02" db="EMBL/GenBank/DDBJ databases">
        <title>Aestuariibaculum sp., a marine bacterium isolated from sediment in Guangxi.</title>
        <authorList>
            <person name="Ying J."/>
        </authorList>
    </citation>
    <scope>NUCLEOTIDE SEQUENCE</scope>
    <source>
        <strain evidence="2">L182</strain>
    </source>
</reference>
<proteinExistence type="predicted"/>